<keyword evidence="3" id="KW-1133">Transmembrane helix</keyword>
<comment type="caution">
    <text evidence="5">The sequence shown here is derived from an EMBL/GenBank/DDBJ whole genome shotgun (WGS) entry which is preliminary data.</text>
</comment>
<feature type="transmembrane region" description="Helical" evidence="3">
    <location>
        <begin position="52"/>
        <end position="73"/>
    </location>
</feature>
<sequence>MSEFAFSQGVRRVPSGIIVVLVLVLTALAVVQWRVVRRWPSRPARIAGTAGVGLAAVLTPAAFVGLLAGAGYIDPDRVRWISAVGLTWLATVFYLLLTLLVLGVLWVLTRLVRLARPGFDGAPLLRVVAVVGAVAAVGTTLYGLVEAATPRVTHTQVKLASMPSVLGTVRVALITDIHAGPVRTRAFVQDVVDRTNAEQPDLVILGGDLIDGTVARIGDDLTPLRQLRAPMGVLAVTGNHEYYAGDAVNWVQRWRDVGVRPLTNGSVRLWRDGANGGAAITVVGVNDRKGSPPLAADYDAAFHGVQRSEFVLAVAHEPLQGREFAERGAALQLAGHTHGGQLWPFRYFVTLQQPAVAGLEQVDGMPVYTSRGAGAWGPPVRVASPPEIAILELSAA</sequence>
<dbReference type="PANTHER" id="PTHR31302:SF31">
    <property type="entry name" value="PHOSPHODIESTERASE YAEI"/>
    <property type="match status" value="1"/>
</dbReference>
<name>A0A5C5RU79_9ACTN</name>
<protein>
    <submittedName>
        <fullName evidence="5">Metallophosphoesterase</fullName>
    </submittedName>
</protein>
<dbReference type="Proteomes" id="UP000319792">
    <property type="component" value="Unassembled WGS sequence"/>
</dbReference>
<dbReference type="GO" id="GO:0009245">
    <property type="term" value="P:lipid A biosynthetic process"/>
    <property type="evidence" value="ECO:0007669"/>
    <property type="project" value="TreeGrafter"/>
</dbReference>
<accession>A0A5C5RU79</accession>
<keyword evidence="1" id="KW-0479">Metal-binding</keyword>
<evidence type="ECO:0000313" key="6">
    <source>
        <dbReference type="Proteomes" id="UP000319792"/>
    </source>
</evidence>
<feature type="domain" description="Calcineurin-like phosphoesterase" evidence="4">
    <location>
        <begin position="170"/>
        <end position="339"/>
    </location>
</feature>
<dbReference type="PANTHER" id="PTHR31302">
    <property type="entry name" value="TRANSMEMBRANE PROTEIN WITH METALLOPHOSPHOESTERASE DOMAIN-RELATED"/>
    <property type="match status" value="1"/>
</dbReference>
<organism evidence="5 6">
    <name type="scientific">Tsukamurella sputi</name>
    <dbReference type="NCBI Taxonomy" id="2591848"/>
    <lineage>
        <taxon>Bacteria</taxon>
        <taxon>Bacillati</taxon>
        <taxon>Actinomycetota</taxon>
        <taxon>Actinomycetes</taxon>
        <taxon>Mycobacteriales</taxon>
        <taxon>Tsukamurellaceae</taxon>
        <taxon>Tsukamurella</taxon>
    </lineage>
</organism>
<dbReference type="GO" id="GO:0008758">
    <property type="term" value="F:UDP-2,3-diacylglucosamine hydrolase activity"/>
    <property type="evidence" value="ECO:0007669"/>
    <property type="project" value="TreeGrafter"/>
</dbReference>
<keyword evidence="2" id="KW-0378">Hydrolase</keyword>
<dbReference type="AlphaFoldDB" id="A0A5C5RU79"/>
<dbReference type="InterPro" id="IPR029052">
    <property type="entry name" value="Metallo-depent_PP-like"/>
</dbReference>
<dbReference type="EMBL" id="VIGV01000001">
    <property type="protein sequence ID" value="TWS26609.1"/>
    <property type="molecule type" value="Genomic_DNA"/>
</dbReference>
<proteinExistence type="predicted"/>
<dbReference type="Pfam" id="PF00149">
    <property type="entry name" value="Metallophos"/>
    <property type="match status" value="1"/>
</dbReference>
<dbReference type="InterPro" id="IPR004843">
    <property type="entry name" value="Calcineurin-like_PHP"/>
</dbReference>
<evidence type="ECO:0000259" key="4">
    <source>
        <dbReference type="Pfam" id="PF00149"/>
    </source>
</evidence>
<dbReference type="SUPFAM" id="SSF56300">
    <property type="entry name" value="Metallo-dependent phosphatases"/>
    <property type="match status" value="1"/>
</dbReference>
<keyword evidence="3" id="KW-0812">Transmembrane</keyword>
<dbReference type="CDD" id="cd07385">
    <property type="entry name" value="MPP_YkuE_C"/>
    <property type="match status" value="1"/>
</dbReference>
<evidence type="ECO:0000256" key="1">
    <source>
        <dbReference type="ARBA" id="ARBA00022723"/>
    </source>
</evidence>
<evidence type="ECO:0000256" key="3">
    <source>
        <dbReference type="SAM" id="Phobius"/>
    </source>
</evidence>
<dbReference type="GO" id="GO:0046872">
    <property type="term" value="F:metal ion binding"/>
    <property type="evidence" value="ECO:0007669"/>
    <property type="project" value="UniProtKB-KW"/>
</dbReference>
<feature type="transmembrane region" description="Helical" evidence="3">
    <location>
        <begin position="12"/>
        <end position="31"/>
    </location>
</feature>
<evidence type="ECO:0000313" key="5">
    <source>
        <dbReference type="EMBL" id="TWS26609.1"/>
    </source>
</evidence>
<reference evidence="5 6" key="1">
    <citation type="submission" date="2019-08" db="EMBL/GenBank/DDBJ databases">
        <title>Tsukamurella conjunctivitidis sp. nov., Tsukamurella assacharolytica sp. nov. and Tsukamurella sputae sp. nov. isolated from patients with conjunctivitis, bacteraemia (lymphoma) and respiratory infection (sputum) in Hong Kong.</title>
        <authorList>
            <person name="Fok K.M.N."/>
            <person name="Fong J.Y.H."/>
        </authorList>
    </citation>
    <scope>NUCLEOTIDE SEQUENCE [LARGE SCALE GENOMIC DNA]</scope>
    <source>
        <strain evidence="5 6">HKU70</strain>
    </source>
</reference>
<dbReference type="Gene3D" id="3.60.21.10">
    <property type="match status" value="1"/>
</dbReference>
<feature type="transmembrane region" description="Helical" evidence="3">
    <location>
        <begin position="85"/>
        <end position="112"/>
    </location>
</feature>
<keyword evidence="6" id="KW-1185">Reference proteome</keyword>
<evidence type="ECO:0000256" key="2">
    <source>
        <dbReference type="ARBA" id="ARBA00022801"/>
    </source>
</evidence>
<keyword evidence="3" id="KW-0472">Membrane</keyword>
<feature type="transmembrane region" description="Helical" evidence="3">
    <location>
        <begin position="124"/>
        <end position="145"/>
    </location>
</feature>
<dbReference type="InterPro" id="IPR051158">
    <property type="entry name" value="Metallophosphoesterase_sf"/>
</dbReference>
<gene>
    <name evidence="5" type="ORF">FK268_05145</name>
</gene>
<dbReference type="GO" id="GO:0016020">
    <property type="term" value="C:membrane"/>
    <property type="evidence" value="ECO:0007669"/>
    <property type="project" value="GOC"/>
</dbReference>